<dbReference type="PROSITE" id="PS51257">
    <property type="entry name" value="PROKAR_LIPOPROTEIN"/>
    <property type="match status" value="1"/>
</dbReference>
<dbReference type="RefSeq" id="WP_136124832.1">
    <property type="nucleotide sequence ID" value="NZ_CAJUGY010000021.1"/>
</dbReference>
<evidence type="ECO:0008006" key="3">
    <source>
        <dbReference type="Google" id="ProtNLM"/>
    </source>
</evidence>
<organism evidence="1 2">
    <name type="scientific">Rodentibacter pneumotropicus</name>
    <dbReference type="NCBI Taxonomy" id="758"/>
    <lineage>
        <taxon>Bacteria</taxon>
        <taxon>Pseudomonadati</taxon>
        <taxon>Pseudomonadota</taxon>
        <taxon>Gammaproteobacteria</taxon>
        <taxon>Pasteurellales</taxon>
        <taxon>Pasteurellaceae</taxon>
        <taxon>Rodentibacter</taxon>
    </lineage>
</organism>
<proteinExistence type="predicted"/>
<dbReference type="AlphaFoldDB" id="A0A4S2PP05"/>
<comment type="caution">
    <text evidence="1">The sequence shown here is derived from an EMBL/GenBank/DDBJ whole genome shotgun (WGS) entry which is preliminary data.</text>
</comment>
<gene>
    <name evidence="1" type="ORF">D3M76_02085</name>
</gene>
<dbReference type="Proteomes" id="UP000310576">
    <property type="component" value="Unassembled WGS sequence"/>
</dbReference>
<accession>A0A4S2PP05</accession>
<name>A0A4S2PP05_9PAST</name>
<reference evidence="1 2" key="1">
    <citation type="journal article" date="2019" name="Vet. Microbiol.">
        <title>Development of multi locus sequence typing (MLST) of Rodentibacter pneumotropicus.</title>
        <authorList>
            <person name="Adhikary S."/>
            <person name="Bisgaard M."/>
            <person name="Boot R."/>
            <person name="Benga L."/>
            <person name="Nicklas W."/>
            <person name="Christensen H."/>
        </authorList>
    </citation>
    <scope>NUCLEOTIDE SEQUENCE [LARGE SCALE GENOMIC DNA]</scope>
    <source>
        <strain evidence="1 2">1596_07</strain>
    </source>
</reference>
<evidence type="ECO:0000313" key="2">
    <source>
        <dbReference type="Proteomes" id="UP000310576"/>
    </source>
</evidence>
<evidence type="ECO:0000313" key="1">
    <source>
        <dbReference type="EMBL" id="THA17151.1"/>
    </source>
</evidence>
<sequence>MKTTNKIILGLCVLSLFGCEKTPPVPFSEQFYQGRLCPEIRYQCLSESQKNDLKEVTVFDPNNLYQLSEEEWNGIKRHKMLKMYDEIAQLLDIAYPGFWQDKDTAFKRAWLEKVDGIAKKFYPKSQRDTLETMALICAIIGTDFEQDPKLNFITERMQKGEFDTPLSAIQDYLFFEVLGWEFDLGGYQYNNWSLRDVMETMPRLTRDVPDFDNEFKKQKTSDNPWKEYLDKVYKGGRLK</sequence>
<protein>
    <recommendedName>
        <fullName evidence="3">Lipoprotein</fullName>
    </recommendedName>
</protein>
<dbReference type="EMBL" id="QXNG01000017">
    <property type="protein sequence ID" value="THA17151.1"/>
    <property type="molecule type" value="Genomic_DNA"/>
</dbReference>